<dbReference type="Proteomes" id="UP000054166">
    <property type="component" value="Unassembled WGS sequence"/>
</dbReference>
<gene>
    <name evidence="1" type="ORF">PILCRDRAFT_812029</name>
</gene>
<keyword evidence="2" id="KW-1185">Reference proteome</keyword>
<evidence type="ECO:0000313" key="1">
    <source>
        <dbReference type="EMBL" id="KIM90292.1"/>
    </source>
</evidence>
<name>A0A0C3CKT5_PILCF</name>
<dbReference type="HOGENOM" id="CLU_3088010_0_0_1"/>
<reference evidence="2" key="2">
    <citation type="submission" date="2015-01" db="EMBL/GenBank/DDBJ databases">
        <title>Evolutionary Origins and Diversification of the Mycorrhizal Mutualists.</title>
        <authorList>
            <consortium name="DOE Joint Genome Institute"/>
            <consortium name="Mycorrhizal Genomics Consortium"/>
            <person name="Kohler A."/>
            <person name="Kuo A."/>
            <person name="Nagy L.G."/>
            <person name="Floudas D."/>
            <person name="Copeland A."/>
            <person name="Barry K.W."/>
            <person name="Cichocki N."/>
            <person name="Veneault-Fourrey C."/>
            <person name="LaButti K."/>
            <person name="Lindquist E.A."/>
            <person name="Lipzen A."/>
            <person name="Lundell T."/>
            <person name="Morin E."/>
            <person name="Murat C."/>
            <person name="Riley R."/>
            <person name="Ohm R."/>
            <person name="Sun H."/>
            <person name="Tunlid A."/>
            <person name="Henrissat B."/>
            <person name="Grigoriev I.V."/>
            <person name="Hibbett D.S."/>
            <person name="Martin F."/>
        </authorList>
    </citation>
    <scope>NUCLEOTIDE SEQUENCE [LARGE SCALE GENOMIC DNA]</scope>
    <source>
        <strain evidence="2">F 1598</strain>
    </source>
</reference>
<organism evidence="1 2">
    <name type="scientific">Piloderma croceum (strain F 1598)</name>
    <dbReference type="NCBI Taxonomy" id="765440"/>
    <lineage>
        <taxon>Eukaryota</taxon>
        <taxon>Fungi</taxon>
        <taxon>Dikarya</taxon>
        <taxon>Basidiomycota</taxon>
        <taxon>Agaricomycotina</taxon>
        <taxon>Agaricomycetes</taxon>
        <taxon>Agaricomycetidae</taxon>
        <taxon>Atheliales</taxon>
        <taxon>Atheliaceae</taxon>
        <taxon>Piloderma</taxon>
    </lineage>
</organism>
<evidence type="ECO:0000313" key="2">
    <source>
        <dbReference type="Proteomes" id="UP000054166"/>
    </source>
</evidence>
<proteinExistence type="predicted"/>
<reference evidence="1 2" key="1">
    <citation type="submission" date="2014-04" db="EMBL/GenBank/DDBJ databases">
        <authorList>
            <consortium name="DOE Joint Genome Institute"/>
            <person name="Kuo A."/>
            <person name="Tarkka M."/>
            <person name="Buscot F."/>
            <person name="Kohler A."/>
            <person name="Nagy L.G."/>
            <person name="Floudas D."/>
            <person name="Copeland A."/>
            <person name="Barry K.W."/>
            <person name="Cichocki N."/>
            <person name="Veneault-Fourrey C."/>
            <person name="LaButti K."/>
            <person name="Lindquist E.A."/>
            <person name="Lipzen A."/>
            <person name="Lundell T."/>
            <person name="Morin E."/>
            <person name="Murat C."/>
            <person name="Sun H."/>
            <person name="Tunlid A."/>
            <person name="Henrissat B."/>
            <person name="Grigoriev I.V."/>
            <person name="Hibbett D.S."/>
            <person name="Martin F."/>
            <person name="Nordberg H.P."/>
            <person name="Cantor M.N."/>
            <person name="Hua S.X."/>
        </authorList>
    </citation>
    <scope>NUCLEOTIDE SEQUENCE [LARGE SCALE GENOMIC DNA]</scope>
    <source>
        <strain evidence="1 2">F 1598</strain>
    </source>
</reference>
<dbReference type="InParanoid" id="A0A0C3CKT5"/>
<dbReference type="AlphaFoldDB" id="A0A0C3CKT5"/>
<protein>
    <submittedName>
        <fullName evidence="1">Uncharacterized protein</fullName>
    </submittedName>
</protein>
<dbReference type="EMBL" id="KN832973">
    <property type="protein sequence ID" value="KIM90292.1"/>
    <property type="molecule type" value="Genomic_DNA"/>
</dbReference>
<accession>A0A0C3CKT5</accession>
<sequence length="52" mass="5414">MVALGSAWTGPILEESSANVGIPTRNAKDCTKWIALVQELSANVGASTELGR</sequence>